<reference evidence="2" key="1">
    <citation type="submission" date="2009-12" db="EMBL/GenBank/DDBJ databases">
        <authorList>
            <person name="Collins J."/>
            <person name="Hou X."/>
            <person name="Romanova E.V."/>
            <person name="Miller C.M."/>
            <person name="Lambrus B.G."/>
            <person name="Sweedler J.V."/>
            <person name="Newmark P.A."/>
        </authorList>
    </citation>
    <scope>NUCLEOTIDE SEQUENCE</scope>
</reference>
<evidence type="ECO:0000313" key="2">
    <source>
        <dbReference type="EMBL" id="DAA33931.1"/>
    </source>
</evidence>
<name>E3CTL7_SCHMD</name>
<keyword evidence="1" id="KW-0732">Signal</keyword>
<protein>
    <submittedName>
        <fullName evidence="2">Secreted peptide prohormone-16</fullName>
    </submittedName>
</protein>
<dbReference type="AlphaFoldDB" id="E3CTL7"/>
<reference evidence="2" key="2">
    <citation type="journal article" date="2010" name="PLoS Biol.">
        <title>Genome-wide analyses reveal a role for peptide hormones in planarian germline development.</title>
        <authorList>
            <person name="Collins J.J."/>
            <person name="Hou X."/>
            <person name="Romanova E.V."/>
            <person name="Lambrus B.G."/>
            <person name="Miller C.M."/>
            <person name="Saberi A."/>
            <person name="Sweedler J.V."/>
            <person name="Newmark P.A."/>
        </authorList>
    </citation>
    <scope>NUCLEOTIDE SEQUENCE</scope>
</reference>
<dbReference type="EMBL" id="BK007042">
    <property type="protein sequence ID" value="DAA33931.1"/>
    <property type="molecule type" value="mRNA"/>
</dbReference>
<feature type="signal peptide" evidence="1">
    <location>
        <begin position="1"/>
        <end position="21"/>
    </location>
</feature>
<organism evidence="2">
    <name type="scientific">Schmidtea mediterranea</name>
    <name type="common">Freshwater planarian flatworm</name>
    <dbReference type="NCBI Taxonomy" id="79327"/>
    <lineage>
        <taxon>Eukaryota</taxon>
        <taxon>Metazoa</taxon>
        <taxon>Spiralia</taxon>
        <taxon>Lophotrochozoa</taxon>
        <taxon>Platyhelminthes</taxon>
        <taxon>Rhabditophora</taxon>
        <taxon>Seriata</taxon>
        <taxon>Tricladida</taxon>
        <taxon>Continenticola</taxon>
        <taxon>Geoplanoidea</taxon>
        <taxon>Dugesiidae</taxon>
        <taxon>Schmidtea</taxon>
    </lineage>
</organism>
<sequence length="100" mass="12208">MKIYILCLSLFFLQQLSVTRSFPSSNEIYKRQFDPIMYGKLRQFYRRSSKIGKGQFDPTMYEKSIFAKRQFDPIMYKRQSNPYFLSDIRSIKRQFDPIMY</sequence>
<evidence type="ECO:0000256" key="1">
    <source>
        <dbReference type="SAM" id="SignalP"/>
    </source>
</evidence>
<accession>E3CTL7</accession>
<proteinExistence type="evidence at transcript level"/>
<feature type="chain" id="PRO_5003167387" evidence="1">
    <location>
        <begin position="22"/>
        <end position="100"/>
    </location>
</feature>